<protein>
    <submittedName>
        <fullName evidence="5">Putative oxidoreductase YtbE</fullName>
        <ecNumber evidence="5">1.-.-.-</ecNumber>
    </submittedName>
</protein>
<comment type="similarity">
    <text evidence="1">Belongs to the aldo/keto reductase family.</text>
</comment>
<dbReference type="InterPro" id="IPR020471">
    <property type="entry name" value="AKR"/>
</dbReference>
<dbReference type="FunFam" id="3.20.20.100:FF:000015">
    <property type="entry name" value="Oxidoreductase, aldo/keto reductase family"/>
    <property type="match status" value="1"/>
</dbReference>
<evidence type="ECO:0000313" key="5">
    <source>
        <dbReference type="EMBL" id="TVP39289.1"/>
    </source>
</evidence>
<reference evidence="5 6" key="1">
    <citation type="journal article" date="2019" name="Front. Microbiol.">
        <title>Ammonia Oxidation by the Arctic Terrestrial Thaumarchaeote Candidatus Nitrosocosmicus arcticus Is Stimulated by Increasing Temperatures.</title>
        <authorList>
            <person name="Alves R.J.E."/>
            <person name="Kerou M."/>
            <person name="Zappe A."/>
            <person name="Bittner R."/>
            <person name="Abby S.S."/>
            <person name="Schmidt H.A."/>
            <person name="Pfeifer K."/>
            <person name="Schleper C."/>
        </authorList>
    </citation>
    <scope>NUCLEOTIDE SEQUENCE [LARGE SCALE GENOMIC DNA]</scope>
    <source>
        <strain evidence="5 6">Kfb</strain>
    </source>
</reference>
<dbReference type="OrthoDB" id="275427at2157"/>
<keyword evidence="6" id="KW-1185">Reference proteome</keyword>
<gene>
    <name evidence="5" type="primary">ytbE</name>
    <name evidence="5" type="ORF">NARC_160002</name>
</gene>
<dbReference type="GO" id="GO:0016616">
    <property type="term" value="F:oxidoreductase activity, acting on the CH-OH group of donors, NAD or NADP as acceptor"/>
    <property type="evidence" value="ECO:0007669"/>
    <property type="project" value="UniProtKB-ARBA"/>
</dbReference>
<dbReference type="SUPFAM" id="SSF51430">
    <property type="entry name" value="NAD(P)-linked oxidoreductase"/>
    <property type="match status" value="1"/>
</dbReference>
<dbReference type="PIRSF" id="PIRSF000097">
    <property type="entry name" value="AKR"/>
    <property type="match status" value="1"/>
</dbReference>
<dbReference type="InterPro" id="IPR018170">
    <property type="entry name" value="Aldo/ket_reductase_CS"/>
</dbReference>
<dbReference type="RefSeq" id="WP_144733923.1">
    <property type="nucleotide sequence ID" value="NZ_ML675591.1"/>
</dbReference>
<name>A0A557SRR6_9ARCH</name>
<feature type="domain" description="NADP-dependent oxidoreductase" evidence="4">
    <location>
        <begin position="21"/>
        <end position="262"/>
    </location>
</feature>
<organism evidence="5 6">
    <name type="scientific">Candidatus Nitrosocosmicus arcticus</name>
    <dbReference type="NCBI Taxonomy" id="2035267"/>
    <lineage>
        <taxon>Archaea</taxon>
        <taxon>Nitrososphaerota</taxon>
        <taxon>Nitrososphaeria</taxon>
        <taxon>Nitrososphaerales</taxon>
        <taxon>Nitrososphaeraceae</taxon>
        <taxon>Candidatus Nitrosocosmicus</taxon>
    </lineage>
</organism>
<accession>A0A557SRR6</accession>
<evidence type="ECO:0000256" key="3">
    <source>
        <dbReference type="ARBA" id="ARBA00023002"/>
    </source>
</evidence>
<evidence type="ECO:0000256" key="1">
    <source>
        <dbReference type="ARBA" id="ARBA00007905"/>
    </source>
</evidence>
<dbReference type="PRINTS" id="PR00069">
    <property type="entry name" value="ALDKETRDTASE"/>
</dbReference>
<proteinExistence type="inferred from homology"/>
<keyword evidence="3 5" id="KW-0560">Oxidoreductase</keyword>
<comment type="caution">
    <text evidence="5">The sequence shown here is derived from an EMBL/GenBank/DDBJ whole genome shotgun (WGS) entry which is preliminary data.</text>
</comment>
<evidence type="ECO:0000259" key="4">
    <source>
        <dbReference type="Pfam" id="PF00248"/>
    </source>
</evidence>
<dbReference type="Proteomes" id="UP000315289">
    <property type="component" value="Unassembled WGS sequence"/>
</dbReference>
<dbReference type="InterPro" id="IPR023210">
    <property type="entry name" value="NADP_OxRdtase_dom"/>
</dbReference>
<dbReference type="EC" id="1.-.-.-" evidence="5"/>
<dbReference type="Pfam" id="PF00248">
    <property type="entry name" value="Aldo_ket_red"/>
    <property type="match status" value="1"/>
</dbReference>
<evidence type="ECO:0000256" key="2">
    <source>
        <dbReference type="ARBA" id="ARBA00022857"/>
    </source>
</evidence>
<dbReference type="PROSITE" id="PS00063">
    <property type="entry name" value="ALDOKETO_REDUCTASE_3"/>
    <property type="match status" value="1"/>
</dbReference>
<dbReference type="EMBL" id="VOAH01000016">
    <property type="protein sequence ID" value="TVP39289.1"/>
    <property type="molecule type" value="Genomic_DNA"/>
</dbReference>
<sequence>MSFTLNSTAKLNNGVQIPRLGLGVYQIPPGKSTVKAVKYALEIGYKHFDTAKIYGNESDVGKALKESDVKREDIFITTKVWNSDQGYNSTLKALESSLKRLGLSYVDLYLIHWPVQGKIIETWKAMIKLLNSGKVNAIGVSNYSINELKETIHSSDTVPAINQVEFHPFLNQKDLLQFCKSNVIQLEAYSPLTRGERLNDPNIVRIAKAYDKTSAQILVRWSLQHDLVVIPKSSHEERILENSQVFDFHINQKDMEILDLLNEDLSTVFLD</sequence>
<dbReference type="InterPro" id="IPR036812">
    <property type="entry name" value="NAD(P)_OxRdtase_dom_sf"/>
</dbReference>
<dbReference type="PANTHER" id="PTHR43827:SF3">
    <property type="entry name" value="NADP-DEPENDENT OXIDOREDUCTASE DOMAIN-CONTAINING PROTEIN"/>
    <property type="match status" value="1"/>
</dbReference>
<keyword evidence="2" id="KW-0521">NADP</keyword>
<dbReference type="Gene3D" id="3.20.20.100">
    <property type="entry name" value="NADP-dependent oxidoreductase domain"/>
    <property type="match status" value="1"/>
</dbReference>
<dbReference type="PANTHER" id="PTHR43827">
    <property type="entry name" value="2,5-DIKETO-D-GLUCONIC ACID REDUCTASE"/>
    <property type="match status" value="1"/>
</dbReference>
<dbReference type="AlphaFoldDB" id="A0A557SRR6"/>
<evidence type="ECO:0000313" key="6">
    <source>
        <dbReference type="Proteomes" id="UP000315289"/>
    </source>
</evidence>